<dbReference type="AlphaFoldDB" id="A0A7S1FCN9"/>
<dbReference type="InterPro" id="IPR000595">
    <property type="entry name" value="cNMP-bd_dom"/>
</dbReference>
<name>A0A7S1FCN9_NOCSC</name>
<organism evidence="4">
    <name type="scientific">Noctiluca scintillans</name>
    <name type="common">Sea sparkle</name>
    <name type="synonym">Red tide dinoflagellate</name>
    <dbReference type="NCBI Taxonomy" id="2966"/>
    <lineage>
        <taxon>Eukaryota</taxon>
        <taxon>Sar</taxon>
        <taxon>Alveolata</taxon>
        <taxon>Dinophyceae</taxon>
        <taxon>Noctilucales</taxon>
        <taxon>Noctilucaceae</taxon>
        <taxon>Noctiluca</taxon>
    </lineage>
</organism>
<keyword evidence="1" id="KW-0406">Ion transport</keyword>
<dbReference type="SMART" id="SM00100">
    <property type="entry name" value="cNMP"/>
    <property type="match status" value="1"/>
</dbReference>
<evidence type="ECO:0000259" key="3">
    <source>
        <dbReference type="PROSITE" id="PS50042"/>
    </source>
</evidence>
<dbReference type="Pfam" id="PF00027">
    <property type="entry name" value="cNMP_binding"/>
    <property type="match status" value="1"/>
</dbReference>
<feature type="compositionally biased region" description="Basic and acidic residues" evidence="2">
    <location>
        <begin position="322"/>
        <end position="332"/>
    </location>
</feature>
<sequence length="489" mass="53877">MMASTPAHGSNQEAAKDTSRRFKTFQSMHFQGAFGNVCVSKHPIFQGRDPNFIEMLISEFMIELYAEGDVILKQGALGDSMYFLNRGSVEVLTSRMEQVSVLKEGSVFGEMSCLGSASRRTCTVRALEFCDCRSIARWSFRSLLKRFPEEQLFFTKLCDERYKKLNEVKERRRPRATVEFAMLCQEPSVCGYRSVLPLGGGTERGAVTSSCVHGELPLRGSLSGVTEPSRRGRSEAHTERSRRGRSEAQTEPSLRGRSEAQFQRPDSVSGSSGSDTSQASDQSWKYETRRTGSLRSRRHDCVQDSPIDGRPAGCVSETAEATDGHRSSSWDCERSSSDVAKADGYQSSWRARAHSAEASRLKLMLKSVTEVYTRSPEGHSQRKRRTRALASGRTFGSLEELSPGSDSISAAQERTSQADRRCLPPRPGRQRPFPFGGHAPRQHAERACSLGAAGAQIADLSRSVLGNRKVAPVLSQRRAASSRPASAAS</sequence>
<dbReference type="InterPro" id="IPR018490">
    <property type="entry name" value="cNMP-bd_dom_sf"/>
</dbReference>
<dbReference type="InterPro" id="IPR050866">
    <property type="entry name" value="CNG_cation_channel"/>
</dbReference>
<keyword evidence="1" id="KW-0407">Ion channel</keyword>
<feature type="compositionally biased region" description="Basic and acidic residues" evidence="2">
    <location>
        <begin position="228"/>
        <end position="258"/>
    </location>
</feature>
<evidence type="ECO:0000256" key="2">
    <source>
        <dbReference type="SAM" id="MobiDB-lite"/>
    </source>
</evidence>
<dbReference type="GO" id="GO:0044877">
    <property type="term" value="F:protein-containing complex binding"/>
    <property type="evidence" value="ECO:0007669"/>
    <property type="project" value="TreeGrafter"/>
</dbReference>
<feature type="region of interest" description="Disordered" evidence="2">
    <location>
        <begin position="372"/>
        <end position="444"/>
    </location>
</feature>
<keyword evidence="1" id="KW-0813">Transport</keyword>
<evidence type="ECO:0000313" key="4">
    <source>
        <dbReference type="EMBL" id="CAD8857441.1"/>
    </source>
</evidence>
<gene>
    <name evidence="4" type="ORF">NSCI0253_LOCUS31793</name>
</gene>
<dbReference type="PANTHER" id="PTHR45638:SF11">
    <property type="entry name" value="CYCLIC NUCLEOTIDE-GATED CATION CHANNEL SUBUNIT A"/>
    <property type="match status" value="1"/>
</dbReference>
<feature type="compositionally biased region" description="Low complexity" evidence="2">
    <location>
        <begin position="266"/>
        <end position="283"/>
    </location>
</feature>
<keyword evidence="1" id="KW-1071">Ligand-gated ion channel</keyword>
<dbReference type="InterPro" id="IPR014710">
    <property type="entry name" value="RmlC-like_jellyroll"/>
</dbReference>
<dbReference type="PROSITE" id="PS50042">
    <property type="entry name" value="CNMP_BINDING_3"/>
    <property type="match status" value="1"/>
</dbReference>
<dbReference type="Gene3D" id="2.60.120.10">
    <property type="entry name" value="Jelly Rolls"/>
    <property type="match status" value="1"/>
</dbReference>
<feature type="domain" description="Cyclic nucleotide-binding" evidence="3">
    <location>
        <begin position="44"/>
        <end position="144"/>
    </location>
</feature>
<evidence type="ECO:0000256" key="1">
    <source>
        <dbReference type="ARBA" id="ARBA00023286"/>
    </source>
</evidence>
<dbReference type="CDD" id="cd00038">
    <property type="entry name" value="CAP_ED"/>
    <property type="match status" value="1"/>
</dbReference>
<proteinExistence type="predicted"/>
<protein>
    <recommendedName>
        <fullName evidence="3">Cyclic nucleotide-binding domain-containing protein</fullName>
    </recommendedName>
</protein>
<dbReference type="PANTHER" id="PTHR45638">
    <property type="entry name" value="CYCLIC NUCLEOTIDE-GATED CATION CHANNEL SUBUNIT A"/>
    <property type="match status" value="1"/>
</dbReference>
<dbReference type="GO" id="GO:0005221">
    <property type="term" value="F:intracellularly cyclic nucleotide-activated monoatomic cation channel activity"/>
    <property type="evidence" value="ECO:0007669"/>
    <property type="project" value="InterPro"/>
</dbReference>
<feature type="compositionally biased region" description="Polar residues" evidence="2">
    <location>
        <begin position="404"/>
        <end position="415"/>
    </location>
</feature>
<accession>A0A7S1FCN9</accession>
<feature type="region of interest" description="Disordered" evidence="2">
    <location>
        <begin position="219"/>
        <end position="332"/>
    </location>
</feature>
<reference evidence="4" key="1">
    <citation type="submission" date="2021-01" db="EMBL/GenBank/DDBJ databases">
        <authorList>
            <person name="Corre E."/>
            <person name="Pelletier E."/>
            <person name="Niang G."/>
            <person name="Scheremetjew M."/>
            <person name="Finn R."/>
            <person name="Kale V."/>
            <person name="Holt S."/>
            <person name="Cochrane G."/>
            <person name="Meng A."/>
            <person name="Brown T."/>
            <person name="Cohen L."/>
        </authorList>
    </citation>
    <scope>NUCLEOTIDE SEQUENCE</scope>
</reference>
<dbReference type="EMBL" id="HBFQ01044861">
    <property type="protein sequence ID" value="CAD8857441.1"/>
    <property type="molecule type" value="Transcribed_RNA"/>
</dbReference>
<dbReference type="SUPFAM" id="SSF51206">
    <property type="entry name" value="cAMP-binding domain-like"/>
    <property type="match status" value="1"/>
</dbReference>